<sequence>MATKSDDKLPAAAAKPPSPSTTQSQSQPQPQSEASANAELQRIPQTRLPIKTYHCAFCNHLLLASTSDLSSLPRRREPARDKALILPLPKADEGEEEEEEEEEESENESEAGNNDTNTTTTTTTNSQQNADSPEAKNKKKKKSVKAKLESTLQRHLKQQQHYTILLSTTTPDRQPTMIRREDGFEKRLLLRCGRCRVVMGYALDEVHFANTDHNKFGSSEPKVARREGGGRGEGGKGKESAEGGDDEEEEGRDKEQRERERKRKKAEEVVYILPGALVETEEMGKREIRVETEEWAGWEKEKK</sequence>
<organism evidence="3 4">
    <name type="scientific">Emergomyces africanus</name>
    <dbReference type="NCBI Taxonomy" id="1955775"/>
    <lineage>
        <taxon>Eukaryota</taxon>
        <taxon>Fungi</taxon>
        <taxon>Dikarya</taxon>
        <taxon>Ascomycota</taxon>
        <taxon>Pezizomycotina</taxon>
        <taxon>Eurotiomycetes</taxon>
        <taxon>Eurotiomycetidae</taxon>
        <taxon>Onygenales</taxon>
        <taxon>Ajellomycetaceae</taxon>
        <taxon>Emergomyces</taxon>
    </lineage>
</organism>
<evidence type="ECO:0000259" key="2">
    <source>
        <dbReference type="Pfam" id="PF25809"/>
    </source>
</evidence>
<gene>
    <name evidence="3" type="ORF">ACJ72_08416</name>
</gene>
<feature type="domain" description="STEEP1" evidence="2">
    <location>
        <begin position="48"/>
        <end position="204"/>
    </location>
</feature>
<dbReference type="Proteomes" id="UP000091918">
    <property type="component" value="Unassembled WGS sequence"/>
</dbReference>
<keyword evidence="4" id="KW-1185">Reference proteome</keyword>
<feature type="compositionally biased region" description="Basic and acidic residues" evidence="1">
    <location>
        <begin position="222"/>
        <end position="241"/>
    </location>
</feature>
<feature type="region of interest" description="Disordered" evidence="1">
    <location>
        <begin position="69"/>
        <end position="148"/>
    </location>
</feature>
<dbReference type="InterPro" id="IPR057965">
    <property type="entry name" value="STEEP1_dom"/>
</dbReference>
<feature type="region of interest" description="Disordered" evidence="1">
    <location>
        <begin position="1"/>
        <end position="43"/>
    </location>
</feature>
<dbReference type="OrthoDB" id="418131at2759"/>
<dbReference type="Pfam" id="PF25809">
    <property type="entry name" value="STEEP1"/>
    <property type="match status" value="1"/>
</dbReference>
<name>A0A1B7NKI3_9EURO</name>
<proteinExistence type="predicted"/>
<feature type="compositionally biased region" description="Acidic residues" evidence="1">
    <location>
        <begin position="93"/>
        <end position="109"/>
    </location>
</feature>
<evidence type="ECO:0000313" key="4">
    <source>
        <dbReference type="Proteomes" id="UP000091918"/>
    </source>
</evidence>
<feature type="compositionally biased region" description="Low complexity" evidence="1">
    <location>
        <begin position="10"/>
        <end position="36"/>
    </location>
</feature>
<feature type="compositionally biased region" description="Low complexity" evidence="1">
    <location>
        <begin position="110"/>
        <end position="125"/>
    </location>
</feature>
<evidence type="ECO:0000313" key="3">
    <source>
        <dbReference type="EMBL" id="OAX77288.1"/>
    </source>
</evidence>
<accession>A0A1B7NKI3</accession>
<reference evidence="3 4" key="1">
    <citation type="submission" date="2015-07" db="EMBL/GenBank/DDBJ databases">
        <title>Emmonsia species relationships and genome sequence.</title>
        <authorList>
            <person name="Cuomo C.A."/>
            <person name="Schwartz I.S."/>
            <person name="Kenyon C."/>
            <person name="de Hoog G.S."/>
            <person name="Govender N.P."/>
            <person name="Botha A."/>
            <person name="Moreno L."/>
            <person name="de Vries M."/>
            <person name="Munoz J.F."/>
            <person name="Stielow J.B."/>
        </authorList>
    </citation>
    <scope>NUCLEOTIDE SEQUENCE [LARGE SCALE GENOMIC DNA]</scope>
    <source>
        <strain evidence="3 4">CBS 136260</strain>
    </source>
</reference>
<feature type="region of interest" description="Disordered" evidence="1">
    <location>
        <begin position="212"/>
        <end position="266"/>
    </location>
</feature>
<dbReference type="EMBL" id="LGUA01002889">
    <property type="protein sequence ID" value="OAX77288.1"/>
    <property type="molecule type" value="Genomic_DNA"/>
</dbReference>
<protein>
    <recommendedName>
        <fullName evidence="2">STEEP1 domain-containing protein</fullName>
    </recommendedName>
</protein>
<dbReference type="AlphaFoldDB" id="A0A1B7NKI3"/>
<comment type="caution">
    <text evidence="3">The sequence shown here is derived from an EMBL/GenBank/DDBJ whole genome shotgun (WGS) entry which is preliminary data.</text>
</comment>
<feature type="compositionally biased region" description="Basic and acidic residues" evidence="1">
    <location>
        <begin position="74"/>
        <end position="83"/>
    </location>
</feature>
<dbReference type="STRING" id="1658172.A0A1B7NKI3"/>
<evidence type="ECO:0000256" key="1">
    <source>
        <dbReference type="SAM" id="MobiDB-lite"/>
    </source>
</evidence>